<name>A0A0E3LSA3_METMZ</name>
<evidence type="ECO:0000313" key="3">
    <source>
        <dbReference type="Proteomes" id="UP000033116"/>
    </source>
</evidence>
<dbReference type="EMBL" id="CP009511">
    <property type="protein sequence ID" value="AKB61421.1"/>
    <property type="molecule type" value="Genomic_DNA"/>
</dbReference>
<dbReference type="Pfam" id="PF07796">
    <property type="entry name" value="DUF1638"/>
    <property type="match status" value="1"/>
</dbReference>
<gene>
    <name evidence="2" type="ORF">MSMAP_1436</name>
</gene>
<dbReference type="RefSeq" id="WP_011035060.1">
    <property type="nucleotide sequence ID" value="NZ_CP009511.1"/>
</dbReference>
<organism evidence="2 3">
    <name type="scientific">Methanosarcina mazei SarPi</name>
    <dbReference type="NCBI Taxonomy" id="1434115"/>
    <lineage>
        <taxon>Archaea</taxon>
        <taxon>Methanobacteriati</taxon>
        <taxon>Methanobacteriota</taxon>
        <taxon>Stenosarchaea group</taxon>
        <taxon>Methanomicrobia</taxon>
        <taxon>Methanosarcinales</taxon>
        <taxon>Methanosarcinaceae</taxon>
        <taxon>Methanosarcina</taxon>
    </lineage>
</organism>
<feature type="domain" description="DUF1638" evidence="1">
    <location>
        <begin position="106"/>
        <end position="275"/>
    </location>
</feature>
<dbReference type="AlphaFoldDB" id="A0A0E3LSA3"/>
<accession>A0A0E3LSA3</accession>
<dbReference type="PATRIC" id="fig|1434115.4.peg.1824"/>
<dbReference type="HOGENOM" id="CLU_091961_0_0_2"/>
<evidence type="ECO:0000313" key="2">
    <source>
        <dbReference type="EMBL" id="AKB61421.1"/>
    </source>
</evidence>
<reference evidence="2 3" key="1">
    <citation type="submission" date="2014-07" db="EMBL/GenBank/DDBJ databases">
        <title>Methanogenic archaea and the global carbon cycle.</title>
        <authorList>
            <person name="Henriksen J.R."/>
            <person name="Luke J."/>
            <person name="Reinhart S."/>
            <person name="Benedict M.N."/>
            <person name="Youngblut N.D."/>
            <person name="Metcalf M.E."/>
            <person name="Whitaker R.J."/>
            <person name="Metcalf W.W."/>
        </authorList>
    </citation>
    <scope>NUCLEOTIDE SEQUENCE [LARGE SCALE GENOMIC DNA]</scope>
    <source>
        <strain evidence="2 3">SarPi</strain>
    </source>
</reference>
<dbReference type="InterPro" id="IPR012437">
    <property type="entry name" value="DUF1638"/>
</dbReference>
<protein>
    <recommendedName>
        <fullName evidence="1">DUF1638 domain-containing protein</fullName>
    </recommendedName>
</protein>
<dbReference type="Proteomes" id="UP000033116">
    <property type="component" value="Chromosome"/>
</dbReference>
<dbReference type="GeneID" id="24851171"/>
<sequence>MPVLSIISCRMFEDELAHIISSDKEMKQLIVVENKDSFGLLRKLRSDNCLPRTSPLDRVPFLLGNGHGSGFMTISKPLLILPFFRKIHEKMKIKAAQELTVVVNLLKLGLHDDIEILRSEVYKNIKEMTSFSDGILLFYCSCGGAFENLEENCLEFDCPLYWFKDGNEEVVVDCISAAIGGNAAYDELMYTCRGTGALYFTSMWASSWKEMREERKKSRNFNENYLKDPRYSRVVKLDTGLSYDPDFHKNVRDFARTFDMEIIEVKGSVELAEKSYRTAKKGVVQHTLK</sequence>
<proteinExistence type="predicted"/>
<evidence type="ECO:0000259" key="1">
    <source>
        <dbReference type="Pfam" id="PF07796"/>
    </source>
</evidence>